<dbReference type="AlphaFoldDB" id="A0AAD4HTC7"/>
<dbReference type="Proteomes" id="UP001197093">
    <property type="component" value="Unassembled WGS sequence"/>
</dbReference>
<dbReference type="InterPro" id="IPR012942">
    <property type="entry name" value="SRR1-like"/>
</dbReference>
<evidence type="ECO:0000259" key="2">
    <source>
        <dbReference type="Pfam" id="PF07985"/>
    </source>
</evidence>
<protein>
    <recommendedName>
        <fullName evidence="2">SRR1-like domain-containing protein</fullName>
    </recommendedName>
</protein>
<evidence type="ECO:0000313" key="4">
    <source>
        <dbReference type="Proteomes" id="UP001197093"/>
    </source>
</evidence>
<reference evidence="3" key="1">
    <citation type="submission" date="2023-02" db="EMBL/GenBank/DDBJ databases">
        <authorList>
            <person name="Palmer J.M."/>
        </authorList>
    </citation>
    <scope>NUCLEOTIDE SEQUENCE</scope>
    <source>
        <strain evidence="3">FW57</strain>
    </source>
</reference>
<organism evidence="3 4">
    <name type="scientific">Staphylotrichum longicolle</name>
    <dbReference type="NCBI Taxonomy" id="669026"/>
    <lineage>
        <taxon>Eukaryota</taxon>
        <taxon>Fungi</taxon>
        <taxon>Dikarya</taxon>
        <taxon>Ascomycota</taxon>
        <taxon>Pezizomycotina</taxon>
        <taxon>Sordariomycetes</taxon>
        <taxon>Sordariomycetidae</taxon>
        <taxon>Sordariales</taxon>
        <taxon>Chaetomiaceae</taxon>
        <taxon>Staphylotrichum</taxon>
    </lineage>
</organism>
<dbReference type="PANTHER" id="PTHR42080">
    <property type="entry name" value="SRR1 DOMAIN-CONTAINING PROTEIN"/>
    <property type="match status" value="1"/>
</dbReference>
<dbReference type="EMBL" id="JAHCVI010000005">
    <property type="protein sequence ID" value="KAG7284704.1"/>
    <property type="molecule type" value="Genomic_DNA"/>
</dbReference>
<comment type="caution">
    <text evidence="3">The sequence shown here is derived from an EMBL/GenBank/DDBJ whole genome shotgun (WGS) entry which is preliminary data.</text>
</comment>
<gene>
    <name evidence="3" type="ORF">NEMBOFW57_009313</name>
</gene>
<proteinExistence type="predicted"/>
<dbReference type="PANTHER" id="PTHR42080:SF1">
    <property type="entry name" value="SRR1-LIKE DOMAIN-CONTAINING PROTEIN"/>
    <property type="match status" value="1"/>
</dbReference>
<keyword evidence="4" id="KW-1185">Reference proteome</keyword>
<dbReference type="Pfam" id="PF07985">
    <property type="entry name" value="SRR1"/>
    <property type="match status" value="1"/>
</dbReference>
<accession>A0AAD4HTC7</accession>
<feature type="region of interest" description="Disordered" evidence="1">
    <location>
        <begin position="231"/>
        <end position="252"/>
    </location>
</feature>
<feature type="domain" description="SRR1-like" evidence="2">
    <location>
        <begin position="251"/>
        <end position="389"/>
    </location>
</feature>
<sequence length="414" mass="46971">MHYESKQARKVFASPPCDTLHLPNGLEVKKPRWRRENQSLSEIAKIAARQDSIQLDLLREYYATEHVGLYTKSTLFTQARSILRDLKAEAERIDAERAVASEGELPGSEEGMRIATRIVDHRGNEHAKEIPLPPKDRRRGPNLVFNCLEPMLWFNYNCNSYVHPPVPVLISAQYLDKKSIGPNLGYDHPALSDGEAERSFVAAMENWKDSSQYDQILALFTNSAIKFNDQRSEAKAPGTETTETETAETETLQTSSRIPLGINKILGFGLGPFCFQRHEDPKNNFHNVVYRTCRTQHGALKAIAELLQKHADETCQPGPKVEMFAQDPLYKEADKKLLKKVGIRPLRSLGAFERLDNASFVFAPYLGGRIPLRQMVLGRKHIRPAMILWRRPHEPAKSAPRDGAWMNLLDSEHL</sequence>
<evidence type="ECO:0000256" key="1">
    <source>
        <dbReference type="SAM" id="MobiDB-lite"/>
    </source>
</evidence>
<evidence type="ECO:0000313" key="3">
    <source>
        <dbReference type="EMBL" id="KAG7284704.1"/>
    </source>
</evidence>
<name>A0AAD4HTC7_9PEZI</name>